<organism evidence="6">
    <name type="scientific">Alsobacter sp. KACC 23698</name>
    <dbReference type="NCBI Taxonomy" id="3149229"/>
    <lineage>
        <taxon>Bacteria</taxon>
        <taxon>Pseudomonadati</taxon>
        <taxon>Pseudomonadota</taxon>
        <taxon>Alphaproteobacteria</taxon>
        <taxon>Hyphomicrobiales</taxon>
        <taxon>Alsobacteraceae</taxon>
        <taxon>Alsobacter</taxon>
    </lineage>
</organism>
<sequence>MTGPAAPMIALSGLRKSFGALRVTDDVSLDVMPGELHALIGPNGAGKTTLIHQIAGTLRPSEGRIRIDGADVTRATPQARSRAGLARTFQITSIIPSLDVLGNVALAAQARARRPLRLFDRAAQDEALNGPARAAVAAVGLAARARVPAGRLSHGEKRALELAMALALQPKAILLDEPMAGVGRDESDRLIELLRSLKGRYAILLVEHDMDAVFALADRVSVLVYGRLIATGTPAEVRRDPAVRAAYLGDEAA</sequence>
<evidence type="ECO:0000256" key="4">
    <source>
        <dbReference type="ARBA" id="ARBA00022840"/>
    </source>
</evidence>
<dbReference type="PANTHER" id="PTHR45772:SF2">
    <property type="entry name" value="ABC TRANSPORTER ATP-BINDING PROTEIN"/>
    <property type="match status" value="1"/>
</dbReference>
<dbReference type="Pfam" id="PF12399">
    <property type="entry name" value="BCA_ABC_TP_C"/>
    <property type="match status" value="1"/>
</dbReference>
<protein>
    <submittedName>
        <fullName evidence="6">ATP-binding cassette domain-containing protein</fullName>
    </submittedName>
</protein>
<gene>
    <name evidence="6" type="ORF">ABEG18_13780</name>
</gene>
<dbReference type="InterPro" id="IPR051120">
    <property type="entry name" value="ABC_AA/LPS_Transport"/>
</dbReference>
<evidence type="ECO:0000256" key="1">
    <source>
        <dbReference type="ARBA" id="ARBA00005417"/>
    </source>
</evidence>
<dbReference type="PROSITE" id="PS50893">
    <property type="entry name" value="ABC_TRANSPORTER_2"/>
    <property type="match status" value="1"/>
</dbReference>
<dbReference type="SUPFAM" id="SSF52540">
    <property type="entry name" value="P-loop containing nucleoside triphosphate hydrolases"/>
    <property type="match status" value="1"/>
</dbReference>
<keyword evidence="4 6" id="KW-0067">ATP-binding</keyword>
<dbReference type="PROSITE" id="PS00211">
    <property type="entry name" value="ABC_TRANSPORTER_1"/>
    <property type="match status" value="1"/>
</dbReference>
<keyword evidence="3" id="KW-0547">Nucleotide-binding</keyword>
<proteinExistence type="inferred from homology"/>
<dbReference type="InterPro" id="IPR017871">
    <property type="entry name" value="ABC_transporter-like_CS"/>
</dbReference>
<dbReference type="Gene3D" id="3.40.50.300">
    <property type="entry name" value="P-loop containing nucleotide triphosphate hydrolases"/>
    <property type="match status" value="1"/>
</dbReference>
<feature type="domain" description="ABC transporter" evidence="5">
    <location>
        <begin position="9"/>
        <end position="250"/>
    </location>
</feature>
<comment type="similarity">
    <text evidence="1">Belongs to the ABC transporter superfamily.</text>
</comment>
<evidence type="ECO:0000313" key="6">
    <source>
        <dbReference type="EMBL" id="XBO36815.1"/>
    </source>
</evidence>
<dbReference type="AlphaFoldDB" id="A0AAU7J9H7"/>
<dbReference type="PANTHER" id="PTHR45772">
    <property type="entry name" value="CONSERVED COMPONENT OF ABC TRANSPORTER FOR NATURAL AMINO ACIDS-RELATED"/>
    <property type="match status" value="1"/>
</dbReference>
<evidence type="ECO:0000259" key="5">
    <source>
        <dbReference type="PROSITE" id="PS50893"/>
    </source>
</evidence>
<dbReference type="GO" id="GO:0016887">
    <property type="term" value="F:ATP hydrolysis activity"/>
    <property type="evidence" value="ECO:0007669"/>
    <property type="project" value="InterPro"/>
</dbReference>
<keyword evidence="2" id="KW-0813">Transport</keyword>
<evidence type="ECO:0000256" key="2">
    <source>
        <dbReference type="ARBA" id="ARBA00022448"/>
    </source>
</evidence>
<dbReference type="InterPro" id="IPR003593">
    <property type="entry name" value="AAA+_ATPase"/>
</dbReference>
<dbReference type="Pfam" id="PF00005">
    <property type="entry name" value="ABC_tran"/>
    <property type="match status" value="1"/>
</dbReference>
<reference evidence="6" key="1">
    <citation type="submission" date="2024-05" db="EMBL/GenBank/DDBJ databases">
        <authorList>
            <person name="Kim S."/>
            <person name="Heo J."/>
            <person name="Choi H."/>
            <person name="Choi Y."/>
            <person name="Kwon S.-W."/>
            <person name="Kim Y."/>
        </authorList>
    </citation>
    <scope>NUCLEOTIDE SEQUENCE</scope>
    <source>
        <strain evidence="6">KACC 23698</strain>
    </source>
</reference>
<dbReference type="InterPro" id="IPR032823">
    <property type="entry name" value="BCA_ABC_TP_C"/>
</dbReference>
<dbReference type="GO" id="GO:0005886">
    <property type="term" value="C:plasma membrane"/>
    <property type="evidence" value="ECO:0007669"/>
    <property type="project" value="TreeGrafter"/>
</dbReference>
<dbReference type="InterPro" id="IPR027417">
    <property type="entry name" value="P-loop_NTPase"/>
</dbReference>
<name>A0AAU7J9H7_9HYPH</name>
<dbReference type="EMBL" id="CP157484">
    <property type="protein sequence ID" value="XBO36815.1"/>
    <property type="molecule type" value="Genomic_DNA"/>
</dbReference>
<dbReference type="SMART" id="SM00382">
    <property type="entry name" value="AAA"/>
    <property type="match status" value="1"/>
</dbReference>
<accession>A0AAU7J9H7</accession>
<evidence type="ECO:0000256" key="3">
    <source>
        <dbReference type="ARBA" id="ARBA00022741"/>
    </source>
</evidence>
<dbReference type="RefSeq" id="WP_406853631.1">
    <property type="nucleotide sequence ID" value="NZ_CP157484.1"/>
</dbReference>
<dbReference type="InterPro" id="IPR003439">
    <property type="entry name" value="ABC_transporter-like_ATP-bd"/>
</dbReference>
<dbReference type="GO" id="GO:0005524">
    <property type="term" value="F:ATP binding"/>
    <property type="evidence" value="ECO:0007669"/>
    <property type="project" value="UniProtKB-KW"/>
</dbReference>